<dbReference type="InterPro" id="IPR000863">
    <property type="entry name" value="Sulfotransferase_dom"/>
</dbReference>
<dbReference type="PANTHER" id="PTHR10605:SF56">
    <property type="entry name" value="BIFUNCTIONAL HEPARAN SULFATE N-DEACETYLASE_N-SULFOTRANSFERASE"/>
    <property type="match status" value="1"/>
</dbReference>
<evidence type="ECO:0000256" key="1">
    <source>
        <dbReference type="ARBA" id="ARBA00022679"/>
    </source>
</evidence>
<proteinExistence type="predicted"/>
<dbReference type="InterPro" id="IPR027417">
    <property type="entry name" value="P-loop_NTPase"/>
</dbReference>
<evidence type="ECO:0000313" key="4">
    <source>
        <dbReference type="EMBL" id="CAB4649480.1"/>
    </source>
</evidence>
<organism evidence="4">
    <name type="scientific">freshwater metagenome</name>
    <dbReference type="NCBI Taxonomy" id="449393"/>
    <lineage>
        <taxon>unclassified sequences</taxon>
        <taxon>metagenomes</taxon>
        <taxon>ecological metagenomes</taxon>
    </lineage>
</organism>
<name>A0A6J6KI39_9ZZZZ</name>
<dbReference type="SUPFAM" id="SSF52540">
    <property type="entry name" value="P-loop containing nucleoside triphosphate hydrolases"/>
    <property type="match status" value="1"/>
</dbReference>
<gene>
    <name evidence="4" type="ORF">UFOPK2242_00313</name>
    <name evidence="5" type="ORF">UFOPK2925_01187</name>
    <name evidence="6" type="ORF">UFOPK3317_00746</name>
</gene>
<protein>
    <submittedName>
        <fullName evidence="4">Unannotated protein</fullName>
    </submittedName>
</protein>
<dbReference type="EMBL" id="CAEZZU010000190">
    <property type="protein sequence ID" value="CAB4787161.1"/>
    <property type="molecule type" value="Genomic_DNA"/>
</dbReference>
<evidence type="ECO:0000313" key="6">
    <source>
        <dbReference type="EMBL" id="CAB4867955.1"/>
    </source>
</evidence>
<evidence type="ECO:0000313" key="5">
    <source>
        <dbReference type="EMBL" id="CAB4787161.1"/>
    </source>
</evidence>
<sequence length="301" mass="33218">MPAIAEGPLPNLLLAGFPKTGTTSLFALLARHPEIGGSRVKETEYFLPARYGESMGPQSDYRGLFAGTEQSLVRMEATPAYAYGGAPLLDAVESLLGKPKVLFTIREPIARLRSYYRAQQARLRIPVEMTLAEYVSLSAPLGRGALSDRSQDPFLGVIGGMYSEFIPEWSNKFDVRVVAFEDLTSNTPEVLGALAEWLGIDAAPFIGLELPHDNPSVLYRRKRLQKAALAINSSLEPILRKHPAIKTKARAAYYRVNGRPMPKADGDIDSEVLERFKEANTLLAKQLSELSAYKIPPWLTE</sequence>
<dbReference type="EMBL" id="CAEZWM010000022">
    <property type="protein sequence ID" value="CAB4649480.1"/>
    <property type="molecule type" value="Genomic_DNA"/>
</dbReference>
<keyword evidence="1" id="KW-0808">Transferase</keyword>
<dbReference type="AlphaFoldDB" id="A0A6J6KI39"/>
<accession>A0A6J6KI39</accession>
<feature type="domain" description="Sulfotransferase" evidence="3">
    <location>
        <begin position="10"/>
        <end position="201"/>
    </location>
</feature>
<dbReference type="Pfam" id="PF00685">
    <property type="entry name" value="Sulfotransfer_1"/>
    <property type="match status" value="1"/>
</dbReference>
<dbReference type="Gene3D" id="3.40.50.300">
    <property type="entry name" value="P-loop containing nucleotide triphosphate hydrolases"/>
    <property type="match status" value="1"/>
</dbReference>
<reference evidence="4" key="1">
    <citation type="submission" date="2020-05" db="EMBL/GenBank/DDBJ databases">
        <authorList>
            <person name="Chiriac C."/>
            <person name="Salcher M."/>
            <person name="Ghai R."/>
            <person name="Kavagutti S V."/>
        </authorList>
    </citation>
    <scope>NUCLEOTIDE SEQUENCE</scope>
</reference>
<evidence type="ECO:0000256" key="2">
    <source>
        <dbReference type="ARBA" id="ARBA00023180"/>
    </source>
</evidence>
<evidence type="ECO:0000259" key="3">
    <source>
        <dbReference type="Pfam" id="PF00685"/>
    </source>
</evidence>
<dbReference type="EMBL" id="CAFBLK010000110">
    <property type="protein sequence ID" value="CAB4867955.1"/>
    <property type="molecule type" value="Genomic_DNA"/>
</dbReference>
<dbReference type="PANTHER" id="PTHR10605">
    <property type="entry name" value="HEPARAN SULFATE SULFOTRANSFERASE"/>
    <property type="match status" value="1"/>
</dbReference>
<dbReference type="GO" id="GO:0008146">
    <property type="term" value="F:sulfotransferase activity"/>
    <property type="evidence" value="ECO:0007669"/>
    <property type="project" value="InterPro"/>
</dbReference>
<keyword evidence="2" id="KW-0325">Glycoprotein</keyword>
<dbReference type="InterPro" id="IPR037359">
    <property type="entry name" value="NST/OST"/>
</dbReference>